<dbReference type="Gene3D" id="3.40.50.720">
    <property type="entry name" value="NAD(P)-binding Rossmann-like Domain"/>
    <property type="match status" value="1"/>
</dbReference>
<dbReference type="SUPFAM" id="SSF51735">
    <property type="entry name" value="NAD(P)-binding Rossmann-fold domains"/>
    <property type="match status" value="1"/>
</dbReference>
<gene>
    <name evidence="4" type="ORF">GCM10010529_06080</name>
</gene>
<feature type="domain" description="Gfo/Idh/MocA-like oxidoreductase N-terminal" evidence="2">
    <location>
        <begin position="7"/>
        <end position="122"/>
    </location>
</feature>
<evidence type="ECO:0000313" key="4">
    <source>
        <dbReference type="EMBL" id="GAA3054797.1"/>
    </source>
</evidence>
<dbReference type="Proteomes" id="UP001500236">
    <property type="component" value="Unassembled WGS sequence"/>
</dbReference>
<proteinExistence type="predicted"/>
<sequence length="379" mass="39786">MSTPLILVGAGGMGRAWLQTILDEPRAELAGVVDLDMEAARAALAEAGRPDVPVGADAVALAGQAGAEAVVNVTIPRAHHPVTTAALTAGLPVLGEKPVADTLPRALSLAAASEVTGQLFMVSQSRRYNQQLFTLRAQARGLGAPGALVTEFFKAPRFGGFRERMVHPLLVDMAIHPFDTARFLLDAEPVSVYCEEFNPPWSWYDGDAAASAIFQMEGGSRFVYTGSWCSPGQETSWNGSWRLSAEHGTVVWDGEEAPVADAPDRAPEAVSGTFGDADTDDGAVAPGEGIAGALVEFLDALEAGPGGTAPMGEVHQNVMSLAMVEAAVESASRGGRVRVDEVLDNAWRQALAIESRGDVRARLAAWPSVREALAPPARV</sequence>
<dbReference type="Pfam" id="PF01408">
    <property type="entry name" value="GFO_IDH_MocA"/>
    <property type="match status" value="1"/>
</dbReference>
<dbReference type="SUPFAM" id="SSF55347">
    <property type="entry name" value="Glyceraldehyde-3-phosphate dehydrogenase-like, C-terminal domain"/>
    <property type="match status" value="1"/>
</dbReference>
<organism evidence="4 5">
    <name type="scientific">Nesterenkonia aethiopica</name>
    <dbReference type="NCBI Taxonomy" id="269144"/>
    <lineage>
        <taxon>Bacteria</taxon>
        <taxon>Bacillati</taxon>
        <taxon>Actinomycetota</taxon>
        <taxon>Actinomycetes</taxon>
        <taxon>Micrococcales</taxon>
        <taxon>Micrococcaceae</taxon>
        <taxon>Nesterenkonia</taxon>
    </lineage>
</organism>
<evidence type="ECO:0000259" key="3">
    <source>
        <dbReference type="Pfam" id="PF22725"/>
    </source>
</evidence>
<dbReference type="EMBL" id="BAAAVT010000003">
    <property type="protein sequence ID" value="GAA3054797.1"/>
    <property type="molecule type" value="Genomic_DNA"/>
</dbReference>
<evidence type="ECO:0000259" key="2">
    <source>
        <dbReference type="Pfam" id="PF01408"/>
    </source>
</evidence>
<dbReference type="InterPro" id="IPR051317">
    <property type="entry name" value="Gfo/Idh/MocA_oxidoreduct"/>
</dbReference>
<name>A0ABP6LSI4_9MICC</name>
<reference evidence="5" key="1">
    <citation type="journal article" date="2019" name="Int. J. Syst. Evol. Microbiol.">
        <title>The Global Catalogue of Microorganisms (GCM) 10K type strain sequencing project: providing services to taxonomists for standard genome sequencing and annotation.</title>
        <authorList>
            <consortium name="The Broad Institute Genomics Platform"/>
            <consortium name="The Broad Institute Genome Sequencing Center for Infectious Disease"/>
            <person name="Wu L."/>
            <person name="Ma J."/>
        </authorList>
    </citation>
    <scope>NUCLEOTIDE SEQUENCE [LARGE SCALE GENOMIC DNA]</scope>
    <source>
        <strain evidence="5">JCM 14309</strain>
    </source>
</reference>
<keyword evidence="1" id="KW-0520">NAD</keyword>
<dbReference type="InterPro" id="IPR036291">
    <property type="entry name" value="NAD(P)-bd_dom_sf"/>
</dbReference>
<dbReference type="Gene3D" id="3.30.360.10">
    <property type="entry name" value="Dihydrodipicolinate Reductase, domain 2"/>
    <property type="match status" value="1"/>
</dbReference>
<dbReference type="InterPro" id="IPR000683">
    <property type="entry name" value="Gfo/Idh/MocA-like_OxRdtase_N"/>
</dbReference>
<comment type="caution">
    <text evidence="4">The sequence shown here is derived from an EMBL/GenBank/DDBJ whole genome shotgun (WGS) entry which is preliminary data.</text>
</comment>
<dbReference type="InterPro" id="IPR055170">
    <property type="entry name" value="GFO_IDH_MocA-like_dom"/>
</dbReference>
<protein>
    <submittedName>
        <fullName evidence="4">Gfo/Idh/MocA family oxidoreductase</fullName>
    </submittedName>
</protein>
<evidence type="ECO:0000313" key="5">
    <source>
        <dbReference type="Proteomes" id="UP001500236"/>
    </source>
</evidence>
<evidence type="ECO:0000256" key="1">
    <source>
        <dbReference type="ARBA" id="ARBA00023027"/>
    </source>
</evidence>
<dbReference type="PANTHER" id="PTHR43708:SF8">
    <property type="entry name" value="OXIDOREDUCTASE"/>
    <property type="match status" value="1"/>
</dbReference>
<dbReference type="PANTHER" id="PTHR43708">
    <property type="entry name" value="CONSERVED EXPRESSED OXIDOREDUCTASE (EUROFUNG)"/>
    <property type="match status" value="1"/>
</dbReference>
<keyword evidence="5" id="KW-1185">Reference proteome</keyword>
<dbReference type="RefSeq" id="WP_344685017.1">
    <property type="nucleotide sequence ID" value="NZ_BAAAVT010000003.1"/>
</dbReference>
<dbReference type="Pfam" id="PF22725">
    <property type="entry name" value="GFO_IDH_MocA_C3"/>
    <property type="match status" value="1"/>
</dbReference>
<feature type="domain" description="GFO/IDH/MocA-like oxidoreductase" evidence="3">
    <location>
        <begin position="169"/>
        <end position="250"/>
    </location>
</feature>
<accession>A0ABP6LSI4</accession>